<proteinExistence type="predicted"/>
<organism evidence="1 2">
    <name type="scientific">Euplotes crassus</name>
    <dbReference type="NCBI Taxonomy" id="5936"/>
    <lineage>
        <taxon>Eukaryota</taxon>
        <taxon>Sar</taxon>
        <taxon>Alveolata</taxon>
        <taxon>Ciliophora</taxon>
        <taxon>Intramacronucleata</taxon>
        <taxon>Spirotrichea</taxon>
        <taxon>Hypotrichia</taxon>
        <taxon>Euplotida</taxon>
        <taxon>Euplotidae</taxon>
        <taxon>Moneuplotes</taxon>
    </lineage>
</organism>
<gene>
    <name evidence="1" type="ORF">ECRASSUSDP1_LOCUS18127</name>
</gene>
<dbReference type="EMBL" id="CAMPGE010018325">
    <property type="protein sequence ID" value="CAI2376752.1"/>
    <property type="molecule type" value="Genomic_DNA"/>
</dbReference>
<dbReference type="Proteomes" id="UP001295684">
    <property type="component" value="Unassembled WGS sequence"/>
</dbReference>
<reference evidence="1" key="1">
    <citation type="submission" date="2023-07" db="EMBL/GenBank/DDBJ databases">
        <authorList>
            <consortium name="AG Swart"/>
            <person name="Singh M."/>
            <person name="Singh A."/>
            <person name="Seah K."/>
            <person name="Emmerich C."/>
        </authorList>
    </citation>
    <scope>NUCLEOTIDE SEQUENCE</scope>
    <source>
        <strain evidence="1">DP1</strain>
    </source>
</reference>
<dbReference type="AlphaFoldDB" id="A0AAD1XPX6"/>
<evidence type="ECO:0000313" key="1">
    <source>
        <dbReference type="EMBL" id="CAI2376752.1"/>
    </source>
</evidence>
<comment type="caution">
    <text evidence="1">The sequence shown here is derived from an EMBL/GenBank/DDBJ whole genome shotgun (WGS) entry which is preliminary data.</text>
</comment>
<protein>
    <submittedName>
        <fullName evidence="1">Uncharacterized protein</fullName>
    </submittedName>
</protein>
<evidence type="ECO:0000313" key="2">
    <source>
        <dbReference type="Proteomes" id="UP001295684"/>
    </source>
</evidence>
<accession>A0AAD1XPX6</accession>
<keyword evidence="2" id="KW-1185">Reference proteome</keyword>
<sequence length="76" mass="8910">MKGRNILFTCNTCAVIFRYITRRQKILNTTQRNLWILSDFVSLMELSCEGNLLSIQEQHESKRLNTSLQRCKCGEN</sequence>
<name>A0AAD1XPX6_EUPCR</name>